<organism evidence="3 4">
    <name type="scientific">Natrinema versiforme JCM 10478</name>
    <dbReference type="NCBI Taxonomy" id="1227496"/>
    <lineage>
        <taxon>Archaea</taxon>
        <taxon>Methanobacteriati</taxon>
        <taxon>Methanobacteriota</taxon>
        <taxon>Stenosarchaea group</taxon>
        <taxon>Halobacteria</taxon>
        <taxon>Halobacteriales</taxon>
        <taxon>Natrialbaceae</taxon>
        <taxon>Natrinema</taxon>
    </lineage>
</organism>
<reference evidence="3 4" key="1">
    <citation type="journal article" date="2014" name="PLoS Genet.">
        <title>Phylogenetically driven sequencing of extremely halophilic archaea reveals strategies for static and dynamic osmo-response.</title>
        <authorList>
            <person name="Becker E.A."/>
            <person name="Seitzer P.M."/>
            <person name="Tritt A."/>
            <person name="Larsen D."/>
            <person name="Krusor M."/>
            <person name="Yao A.I."/>
            <person name="Wu D."/>
            <person name="Madern D."/>
            <person name="Eisen J.A."/>
            <person name="Darling A.E."/>
            <person name="Facciotti M.T."/>
        </authorList>
    </citation>
    <scope>NUCLEOTIDE SEQUENCE [LARGE SCALE GENOMIC DNA]</scope>
    <source>
        <strain evidence="3 4">JCM 10478</strain>
    </source>
</reference>
<dbReference type="STRING" id="1227496.C489_05853"/>
<dbReference type="EMBL" id="AOID01000019">
    <property type="protein sequence ID" value="ELY68866.1"/>
    <property type="molecule type" value="Genomic_DNA"/>
</dbReference>
<evidence type="ECO:0000259" key="2">
    <source>
        <dbReference type="Pfam" id="PF18902"/>
    </source>
</evidence>
<name>L9Y5C9_9EURY</name>
<protein>
    <recommendedName>
        <fullName evidence="2">DUF5658 domain-containing protein</fullName>
    </recommendedName>
</protein>
<gene>
    <name evidence="3" type="ORF">C489_05853</name>
</gene>
<sequence>MTEPRTITLEIPIPQPTLEHALWALVAVAIALDALTTQVGLANGLSESNPSGRAALEYGALGFVALKGAAVGVGLAGHALLRWVDRPTWGLIAPGLIAAVWLGAALWNLRLLAEIGVVA</sequence>
<feature type="transmembrane region" description="Helical" evidence="1">
    <location>
        <begin position="88"/>
        <end position="109"/>
    </location>
</feature>
<dbReference type="AlphaFoldDB" id="L9Y5C9"/>
<keyword evidence="1" id="KW-0472">Membrane</keyword>
<keyword evidence="4" id="KW-1185">Reference proteome</keyword>
<dbReference type="RefSeq" id="WP_006430228.1">
    <property type="nucleotide sequence ID" value="NZ_AOID01000019.1"/>
</dbReference>
<dbReference type="Pfam" id="PF18902">
    <property type="entry name" value="DUF5658"/>
    <property type="match status" value="1"/>
</dbReference>
<keyword evidence="1" id="KW-1133">Transmembrane helix</keyword>
<proteinExistence type="predicted"/>
<dbReference type="PATRIC" id="fig|1227496.3.peg.1178"/>
<dbReference type="InterPro" id="IPR043717">
    <property type="entry name" value="DUF5658"/>
</dbReference>
<evidence type="ECO:0000256" key="1">
    <source>
        <dbReference type="SAM" id="Phobius"/>
    </source>
</evidence>
<dbReference type="Proteomes" id="UP000011632">
    <property type="component" value="Unassembled WGS sequence"/>
</dbReference>
<accession>L9Y5C9</accession>
<feature type="domain" description="DUF5658" evidence="2">
    <location>
        <begin position="25"/>
        <end position="113"/>
    </location>
</feature>
<keyword evidence="1" id="KW-0812">Transmembrane</keyword>
<feature type="transmembrane region" description="Helical" evidence="1">
    <location>
        <begin position="21"/>
        <end position="41"/>
    </location>
</feature>
<comment type="caution">
    <text evidence="3">The sequence shown here is derived from an EMBL/GenBank/DDBJ whole genome shotgun (WGS) entry which is preliminary data.</text>
</comment>
<feature type="transmembrane region" description="Helical" evidence="1">
    <location>
        <begin position="61"/>
        <end position="81"/>
    </location>
</feature>
<evidence type="ECO:0000313" key="4">
    <source>
        <dbReference type="Proteomes" id="UP000011632"/>
    </source>
</evidence>
<evidence type="ECO:0000313" key="3">
    <source>
        <dbReference type="EMBL" id="ELY68866.1"/>
    </source>
</evidence>